<gene>
    <name evidence="2" type="ORF">NHX12_030947</name>
</gene>
<evidence type="ECO:0000256" key="1">
    <source>
        <dbReference type="SAM" id="MobiDB-lite"/>
    </source>
</evidence>
<reference evidence="2" key="1">
    <citation type="submission" date="2022-07" db="EMBL/GenBank/DDBJ databases">
        <title>Chromosome-level genome of Muraenolepis orangiensis.</title>
        <authorList>
            <person name="Kim J."/>
        </authorList>
    </citation>
    <scope>NUCLEOTIDE SEQUENCE</scope>
    <source>
        <strain evidence="2">KU_S4_2022</strain>
        <tissue evidence="2">Muscle</tissue>
    </source>
</reference>
<comment type="caution">
    <text evidence="2">The sequence shown here is derived from an EMBL/GenBank/DDBJ whole genome shotgun (WGS) entry which is preliminary data.</text>
</comment>
<protein>
    <submittedName>
        <fullName evidence="2">Uncharacterized protein</fullName>
    </submittedName>
</protein>
<proteinExistence type="predicted"/>
<accession>A0A9Q0ILK0</accession>
<evidence type="ECO:0000313" key="2">
    <source>
        <dbReference type="EMBL" id="KAJ3603204.1"/>
    </source>
</evidence>
<evidence type="ECO:0000313" key="3">
    <source>
        <dbReference type="Proteomes" id="UP001148018"/>
    </source>
</evidence>
<name>A0A9Q0ILK0_9TELE</name>
<feature type="region of interest" description="Disordered" evidence="1">
    <location>
        <begin position="1"/>
        <end position="44"/>
    </location>
</feature>
<keyword evidence="3" id="KW-1185">Reference proteome</keyword>
<dbReference type="AlphaFoldDB" id="A0A9Q0ILK0"/>
<organism evidence="2 3">
    <name type="scientific">Muraenolepis orangiensis</name>
    <name type="common">Patagonian moray cod</name>
    <dbReference type="NCBI Taxonomy" id="630683"/>
    <lineage>
        <taxon>Eukaryota</taxon>
        <taxon>Metazoa</taxon>
        <taxon>Chordata</taxon>
        <taxon>Craniata</taxon>
        <taxon>Vertebrata</taxon>
        <taxon>Euteleostomi</taxon>
        <taxon>Actinopterygii</taxon>
        <taxon>Neopterygii</taxon>
        <taxon>Teleostei</taxon>
        <taxon>Neoteleostei</taxon>
        <taxon>Acanthomorphata</taxon>
        <taxon>Zeiogadaria</taxon>
        <taxon>Gadariae</taxon>
        <taxon>Gadiformes</taxon>
        <taxon>Muraenolepidoidei</taxon>
        <taxon>Muraenolepididae</taxon>
        <taxon>Muraenolepis</taxon>
    </lineage>
</organism>
<sequence length="126" mass="13474">MWEPRVPSWRNGLSTRSGSPLGAPPVPSVIKANKGRKPKGVSRCNNGLYSPAAQGIRAPLKMPGLGASRTRVSLGLSDGGRHSRQSGTLAAVNRPHVESLKWTNGGGYERGHRWADPVSIQALYKP</sequence>
<dbReference type="Proteomes" id="UP001148018">
    <property type="component" value="Unassembled WGS sequence"/>
</dbReference>
<dbReference type="EMBL" id="JANIIK010000046">
    <property type="protein sequence ID" value="KAJ3603204.1"/>
    <property type="molecule type" value="Genomic_DNA"/>
</dbReference>